<reference evidence="2 3" key="1">
    <citation type="submission" date="2024-01" db="EMBL/GenBank/DDBJ databases">
        <title>The genomes of 5 underutilized Papilionoideae crops provide insights into root nodulation and disease resistanc.</title>
        <authorList>
            <person name="Jiang F."/>
        </authorList>
    </citation>
    <scope>NUCLEOTIDE SEQUENCE [LARGE SCALE GENOMIC DNA]</scope>
    <source>
        <strain evidence="2">LVBAO_FW01</strain>
        <tissue evidence="2">Leaves</tissue>
    </source>
</reference>
<dbReference type="EMBL" id="JAYMYQ010000005">
    <property type="protein sequence ID" value="KAK7328539.1"/>
    <property type="molecule type" value="Genomic_DNA"/>
</dbReference>
<feature type="region of interest" description="Disordered" evidence="1">
    <location>
        <begin position="158"/>
        <end position="196"/>
    </location>
</feature>
<gene>
    <name evidence="2" type="ORF">VNO77_22649</name>
</gene>
<evidence type="ECO:0000313" key="2">
    <source>
        <dbReference type="EMBL" id="KAK7328539.1"/>
    </source>
</evidence>
<organism evidence="2 3">
    <name type="scientific">Canavalia gladiata</name>
    <name type="common">Sword bean</name>
    <name type="synonym">Dolichos gladiatus</name>
    <dbReference type="NCBI Taxonomy" id="3824"/>
    <lineage>
        <taxon>Eukaryota</taxon>
        <taxon>Viridiplantae</taxon>
        <taxon>Streptophyta</taxon>
        <taxon>Embryophyta</taxon>
        <taxon>Tracheophyta</taxon>
        <taxon>Spermatophyta</taxon>
        <taxon>Magnoliopsida</taxon>
        <taxon>eudicotyledons</taxon>
        <taxon>Gunneridae</taxon>
        <taxon>Pentapetalae</taxon>
        <taxon>rosids</taxon>
        <taxon>fabids</taxon>
        <taxon>Fabales</taxon>
        <taxon>Fabaceae</taxon>
        <taxon>Papilionoideae</taxon>
        <taxon>50 kb inversion clade</taxon>
        <taxon>NPAAA clade</taxon>
        <taxon>indigoferoid/millettioid clade</taxon>
        <taxon>Phaseoleae</taxon>
        <taxon>Canavalia</taxon>
    </lineage>
</organism>
<sequence>MGERCFSSFLRGRRILGVSPASKGKLSLTPRISSQAQFKEIDNETPRNDTRYLKLDVDGNLRWYSWVKLVWQSVKNQCKVLAKNVIKLASMPSKTQFPWMATQENMGDAYAVVSPIFCTRLVEQSTSTLIQAHVAKGPGGCSSPPLFNIHPSASQMPKLSLDTQTASASPKHQNTPKQFNNTHAVPKIGEYQNTPK</sequence>
<feature type="compositionally biased region" description="Polar residues" evidence="1">
    <location>
        <begin position="158"/>
        <end position="183"/>
    </location>
</feature>
<dbReference type="Proteomes" id="UP001367508">
    <property type="component" value="Unassembled WGS sequence"/>
</dbReference>
<protein>
    <submittedName>
        <fullName evidence="2">Uncharacterized protein</fullName>
    </submittedName>
</protein>
<evidence type="ECO:0000313" key="3">
    <source>
        <dbReference type="Proteomes" id="UP001367508"/>
    </source>
</evidence>
<comment type="caution">
    <text evidence="2">The sequence shown here is derived from an EMBL/GenBank/DDBJ whole genome shotgun (WGS) entry which is preliminary data.</text>
</comment>
<proteinExistence type="predicted"/>
<name>A0AAN9L6F2_CANGL</name>
<accession>A0AAN9L6F2</accession>
<keyword evidence="3" id="KW-1185">Reference proteome</keyword>
<dbReference type="AlphaFoldDB" id="A0AAN9L6F2"/>
<evidence type="ECO:0000256" key="1">
    <source>
        <dbReference type="SAM" id="MobiDB-lite"/>
    </source>
</evidence>